<protein>
    <recommendedName>
        <fullName evidence="2">Macro domain-containing protein</fullName>
    </recommendedName>
</protein>
<dbReference type="Proteomes" id="UP001479290">
    <property type="component" value="Unassembled WGS sequence"/>
</dbReference>
<dbReference type="GO" id="GO:0005654">
    <property type="term" value="C:nucleoplasm"/>
    <property type="evidence" value="ECO:0007669"/>
    <property type="project" value="TreeGrafter"/>
</dbReference>
<dbReference type="Gene3D" id="3.40.220.10">
    <property type="entry name" value="Leucine Aminopeptidase, subunit E, domain 1"/>
    <property type="match status" value="1"/>
</dbReference>
<gene>
    <name evidence="3" type="ORF">ABG768_005451</name>
</gene>
<feature type="domain" description="Macro" evidence="2">
    <location>
        <begin position="113"/>
        <end position="154"/>
    </location>
</feature>
<dbReference type="PANTHER" id="PTHR11106:SF104">
    <property type="entry name" value="ADP-RIBOSE GLYCOHYDROLASE MACROD2"/>
    <property type="match status" value="1"/>
</dbReference>
<feature type="compositionally biased region" description="Polar residues" evidence="1">
    <location>
        <begin position="10"/>
        <end position="22"/>
    </location>
</feature>
<dbReference type="InterPro" id="IPR002589">
    <property type="entry name" value="Macro_dom"/>
</dbReference>
<feature type="region of interest" description="Disordered" evidence="1">
    <location>
        <begin position="1"/>
        <end position="35"/>
    </location>
</feature>
<dbReference type="EMBL" id="JAWDJR010000013">
    <property type="protein sequence ID" value="KAK9964261.1"/>
    <property type="molecule type" value="Genomic_DNA"/>
</dbReference>
<dbReference type="PROSITE" id="PS51154">
    <property type="entry name" value="MACRO"/>
    <property type="match status" value="1"/>
</dbReference>
<organism evidence="3 4">
    <name type="scientific">Culter alburnus</name>
    <name type="common">Topmouth culter</name>
    <dbReference type="NCBI Taxonomy" id="194366"/>
    <lineage>
        <taxon>Eukaryota</taxon>
        <taxon>Metazoa</taxon>
        <taxon>Chordata</taxon>
        <taxon>Craniata</taxon>
        <taxon>Vertebrata</taxon>
        <taxon>Euteleostomi</taxon>
        <taxon>Actinopterygii</taxon>
        <taxon>Neopterygii</taxon>
        <taxon>Teleostei</taxon>
        <taxon>Ostariophysi</taxon>
        <taxon>Cypriniformes</taxon>
        <taxon>Xenocyprididae</taxon>
        <taxon>Xenocypridinae</taxon>
        <taxon>Culter</taxon>
    </lineage>
</organism>
<feature type="non-terminal residue" evidence="3">
    <location>
        <position position="154"/>
    </location>
</feature>
<dbReference type="PANTHER" id="PTHR11106">
    <property type="entry name" value="GANGLIOSIDE INDUCED DIFFERENTIATION ASSOCIATED PROTEIN 2-RELATED"/>
    <property type="match status" value="1"/>
</dbReference>
<dbReference type="GO" id="GO:0006974">
    <property type="term" value="P:DNA damage response"/>
    <property type="evidence" value="ECO:0007669"/>
    <property type="project" value="TreeGrafter"/>
</dbReference>
<accession>A0AAW1ZRX1</accession>
<proteinExistence type="predicted"/>
<reference evidence="3 4" key="1">
    <citation type="submission" date="2024-05" db="EMBL/GenBank/DDBJ databases">
        <title>A high-quality chromosomal-level genome assembly of Topmouth culter (Culter alburnus).</title>
        <authorList>
            <person name="Zhao H."/>
        </authorList>
    </citation>
    <scope>NUCLEOTIDE SEQUENCE [LARGE SCALE GENOMIC DNA]</scope>
    <source>
        <strain evidence="3">CATC2023</strain>
        <tissue evidence="3">Muscle</tissue>
    </source>
</reference>
<evidence type="ECO:0000313" key="3">
    <source>
        <dbReference type="EMBL" id="KAK9964261.1"/>
    </source>
</evidence>
<dbReference type="SUPFAM" id="SSF52949">
    <property type="entry name" value="Macro domain-like"/>
    <property type="match status" value="1"/>
</dbReference>
<dbReference type="GO" id="GO:0140291">
    <property type="term" value="P:peptidyl-glutamate ADP-deribosylation"/>
    <property type="evidence" value="ECO:0007669"/>
    <property type="project" value="TreeGrafter"/>
</dbReference>
<comment type="caution">
    <text evidence="3">The sequence shown here is derived from an EMBL/GenBank/DDBJ whole genome shotgun (WGS) entry which is preliminary data.</text>
</comment>
<evidence type="ECO:0000259" key="2">
    <source>
        <dbReference type="PROSITE" id="PS51154"/>
    </source>
</evidence>
<dbReference type="GO" id="GO:0042278">
    <property type="term" value="P:purine nucleoside metabolic process"/>
    <property type="evidence" value="ECO:0007669"/>
    <property type="project" value="TreeGrafter"/>
</dbReference>
<sequence>MRILSDCRMKQSNRNSTSAYESTNRRAPFPTQPPRVDFSAHITVSLGLFNSKTIYQKPSHHGTMSKKKKEWSAEKERLLSLGLEDRRKDYRGNYVPLDKIPTWANPDNNTATDKEEHQSSSLADKVSLYRGDITILEVDAIVNAANSSLLGGGG</sequence>
<dbReference type="GO" id="GO:0140293">
    <property type="term" value="F:ADP-ribosylglutamate hydrolase activity"/>
    <property type="evidence" value="ECO:0007669"/>
    <property type="project" value="TreeGrafter"/>
</dbReference>
<dbReference type="AlphaFoldDB" id="A0AAW1ZRX1"/>
<keyword evidence="4" id="KW-1185">Reference proteome</keyword>
<evidence type="ECO:0000313" key="4">
    <source>
        <dbReference type="Proteomes" id="UP001479290"/>
    </source>
</evidence>
<evidence type="ECO:0000256" key="1">
    <source>
        <dbReference type="SAM" id="MobiDB-lite"/>
    </source>
</evidence>
<name>A0AAW1ZRX1_CULAL</name>
<dbReference type="InterPro" id="IPR043472">
    <property type="entry name" value="Macro_dom-like"/>
</dbReference>